<proteinExistence type="predicted"/>
<gene>
    <name evidence="2" type="ORF">AC578_10658</name>
</gene>
<dbReference type="EMBL" id="LFZN01000040">
    <property type="protein sequence ID" value="KXT02609.1"/>
    <property type="molecule type" value="Genomic_DNA"/>
</dbReference>
<feature type="chain" id="PRO_5007806654" evidence="1">
    <location>
        <begin position="20"/>
        <end position="279"/>
    </location>
</feature>
<keyword evidence="1" id="KW-0732">Signal</keyword>
<dbReference type="OrthoDB" id="3650556at2759"/>
<evidence type="ECO:0000256" key="1">
    <source>
        <dbReference type="SAM" id="SignalP"/>
    </source>
</evidence>
<comment type="caution">
    <text evidence="2">The sequence shown here is derived from an EMBL/GenBank/DDBJ whole genome shotgun (WGS) entry which is preliminary data.</text>
</comment>
<evidence type="ECO:0000313" key="2">
    <source>
        <dbReference type="EMBL" id="KXT02609.1"/>
    </source>
</evidence>
<sequence>MHATKVAAILAFCAAQGLAAPLNVVDFNRASGIIAVDRIPNLPKRTVVETTSTGDAATDAKVAQELKAADPVLKADMKDLASLAQDEASAVPDLLDALEAAFAPMLQMSKVMQQEVATVQQAEVAGGAGAAGAPATSITTSTNFKRDPLLGLVAPLLASTIGKLISKREELMEVERRKLNGNAVGGVVDGLGNLGASLIGLISKRSEEEMLLEKRRRISGDAIGSAIDGVGNLGASLISLIGKREAELERREPEINNDEFGDLINKGGALLGSIIAMVD</sequence>
<organism evidence="2 3">
    <name type="scientific">Pseudocercospora eumusae</name>
    <dbReference type="NCBI Taxonomy" id="321146"/>
    <lineage>
        <taxon>Eukaryota</taxon>
        <taxon>Fungi</taxon>
        <taxon>Dikarya</taxon>
        <taxon>Ascomycota</taxon>
        <taxon>Pezizomycotina</taxon>
        <taxon>Dothideomycetes</taxon>
        <taxon>Dothideomycetidae</taxon>
        <taxon>Mycosphaerellales</taxon>
        <taxon>Mycosphaerellaceae</taxon>
        <taxon>Pseudocercospora</taxon>
    </lineage>
</organism>
<dbReference type="AlphaFoldDB" id="A0A139HJT2"/>
<feature type="signal peptide" evidence="1">
    <location>
        <begin position="1"/>
        <end position="19"/>
    </location>
</feature>
<keyword evidence="3" id="KW-1185">Reference proteome</keyword>
<evidence type="ECO:0000313" key="3">
    <source>
        <dbReference type="Proteomes" id="UP000070133"/>
    </source>
</evidence>
<accession>A0A139HJT2</accession>
<dbReference type="Proteomes" id="UP000070133">
    <property type="component" value="Unassembled WGS sequence"/>
</dbReference>
<name>A0A139HJT2_9PEZI</name>
<reference evidence="2 3" key="1">
    <citation type="submission" date="2015-07" db="EMBL/GenBank/DDBJ databases">
        <title>Comparative genomics of the Sigatoka disease complex on banana suggests a link between parallel evolutionary changes in Pseudocercospora fijiensis and Pseudocercospora eumusae and increased virulence on the banana host.</title>
        <authorList>
            <person name="Chang T.-C."/>
            <person name="Salvucci A."/>
            <person name="Crous P.W."/>
            <person name="Stergiopoulos I."/>
        </authorList>
    </citation>
    <scope>NUCLEOTIDE SEQUENCE [LARGE SCALE GENOMIC DNA]</scope>
    <source>
        <strain evidence="2 3">CBS 114824</strain>
    </source>
</reference>
<protein>
    <submittedName>
        <fullName evidence="2">Uncharacterized protein</fullName>
    </submittedName>
</protein>